<dbReference type="Pfam" id="PF08550">
    <property type="entry name" value="GATA_AreA"/>
    <property type="match status" value="1"/>
</dbReference>
<dbReference type="AlphaFoldDB" id="A0A1X2I7Z1"/>
<gene>
    <name evidence="3" type="ORF">BCR42DRAFT_109135</name>
</gene>
<reference evidence="3 4" key="1">
    <citation type="submission" date="2016-07" db="EMBL/GenBank/DDBJ databases">
        <title>Pervasive Adenine N6-methylation of Active Genes in Fungi.</title>
        <authorList>
            <consortium name="DOE Joint Genome Institute"/>
            <person name="Mondo S.J."/>
            <person name="Dannebaum R.O."/>
            <person name="Kuo R.C."/>
            <person name="Labutti K."/>
            <person name="Haridas S."/>
            <person name="Kuo A."/>
            <person name="Salamov A."/>
            <person name="Ahrendt S.R."/>
            <person name="Lipzen A."/>
            <person name="Sullivan W."/>
            <person name="Andreopoulos W.B."/>
            <person name="Clum A."/>
            <person name="Lindquist E."/>
            <person name="Daum C."/>
            <person name="Ramamoorthy G.K."/>
            <person name="Gryganskyi A."/>
            <person name="Culley D."/>
            <person name="Magnuson J.K."/>
            <person name="James T.Y."/>
            <person name="O'Malley M.A."/>
            <person name="Stajich J.E."/>
            <person name="Spatafora J.W."/>
            <person name="Visel A."/>
            <person name="Grigoriev I.V."/>
        </authorList>
    </citation>
    <scope>NUCLEOTIDE SEQUENCE [LARGE SCALE GENOMIC DNA]</scope>
    <source>
        <strain evidence="3 4">NRRL 1336</strain>
    </source>
</reference>
<dbReference type="InterPro" id="IPR013860">
    <property type="entry name" value="AreA_GATA"/>
</dbReference>
<feature type="compositionally biased region" description="Polar residues" evidence="1">
    <location>
        <begin position="244"/>
        <end position="282"/>
    </location>
</feature>
<evidence type="ECO:0000313" key="4">
    <source>
        <dbReference type="Proteomes" id="UP000193560"/>
    </source>
</evidence>
<dbReference type="Proteomes" id="UP000193560">
    <property type="component" value="Unassembled WGS sequence"/>
</dbReference>
<name>A0A1X2I7Z1_9FUNG</name>
<organism evidence="3 4">
    <name type="scientific">Absidia repens</name>
    <dbReference type="NCBI Taxonomy" id="90262"/>
    <lineage>
        <taxon>Eukaryota</taxon>
        <taxon>Fungi</taxon>
        <taxon>Fungi incertae sedis</taxon>
        <taxon>Mucoromycota</taxon>
        <taxon>Mucoromycotina</taxon>
        <taxon>Mucoromycetes</taxon>
        <taxon>Mucorales</taxon>
        <taxon>Cunninghamellaceae</taxon>
        <taxon>Absidia</taxon>
    </lineage>
</organism>
<evidence type="ECO:0000259" key="2">
    <source>
        <dbReference type="Pfam" id="PF08550"/>
    </source>
</evidence>
<dbReference type="OrthoDB" id="515401at2759"/>
<proteinExistence type="predicted"/>
<sequence length="289" mass="31091">MDNTNSNDLLLKKTPNLITPPPDTVAQSILTDALFPERKSVATAKDAMDMESEEAAMQKEDPLSAQIWRLYSKAKDTLPNGARLENLTWRMMAMTLNKNSRTSSPTTSAMEESDPTDMFLNSSASIVDHTYLEPTHQQPTEPAVSPYLSSSASSFSSSSSNKCKYNSSTALSGNSITIPADANNNSNSTPYDYQPSLKTKITQQTTTTTDTSSTLHAGAMSFEDILAVYYANEDRDNAMGHHQGIQQSGTANAGSFSSSAKIPTTVSTNGLPSINASHSSSGKSRHLKT</sequence>
<feature type="domain" description="Nitrogen regulatory protein areA GATA-like" evidence="2">
    <location>
        <begin position="67"/>
        <end position="94"/>
    </location>
</feature>
<dbReference type="EMBL" id="MCGE01000024">
    <property type="protein sequence ID" value="ORZ10418.1"/>
    <property type="molecule type" value="Genomic_DNA"/>
</dbReference>
<feature type="region of interest" description="Disordered" evidence="1">
    <location>
        <begin position="239"/>
        <end position="289"/>
    </location>
</feature>
<evidence type="ECO:0000256" key="1">
    <source>
        <dbReference type="SAM" id="MobiDB-lite"/>
    </source>
</evidence>
<dbReference type="STRING" id="90262.A0A1X2I7Z1"/>
<protein>
    <recommendedName>
        <fullName evidence="2">Nitrogen regulatory protein areA GATA-like domain-containing protein</fullName>
    </recommendedName>
</protein>
<keyword evidence="4" id="KW-1185">Reference proteome</keyword>
<evidence type="ECO:0000313" key="3">
    <source>
        <dbReference type="EMBL" id="ORZ10418.1"/>
    </source>
</evidence>
<accession>A0A1X2I7Z1</accession>
<comment type="caution">
    <text evidence="3">The sequence shown here is derived from an EMBL/GenBank/DDBJ whole genome shotgun (WGS) entry which is preliminary data.</text>
</comment>